<comment type="caution">
    <text evidence="14">The sequence shown here is derived from an EMBL/GenBank/DDBJ whole genome shotgun (WGS) entry which is preliminary data.</text>
</comment>
<dbReference type="GO" id="GO:0005524">
    <property type="term" value="F:ATP binding"/>
    <property type="evidence" value="ECO:0007669"/>
    <property type="project" value="UniProtKB-KW"/>
</dbReference>
<dbReference type="GO" id="GO:0003677">
    <property type="term" value="F:DNA binding"/>
    <property type="evidence" value="ECO:0007669"/>
    <property type="project" value="InterPro"/>
</dbReference>
<evidence type="ECO:0000313" key="15">
    <source>
        <dbReference type="Proteomes" id="UP000031307"/>
    </source>
</evidence>
<dbReference type="SMART" id="SM00382">
    <property type="entry name" value="AAA"/>
    <property type="match status" value="1"/>
</dbReference>
<keyword evidence="7" id="KW-0862">Zinc</keyword>
<dbReference type="Gene3D" id="3.40.50.300">
    <property type="entry name" value="P-loop containing nucleotide triphosphate hydrolases"/>
    <property type="match status" value="1"/>
</dbReference>
<protein>
    <recommendedName>
        <fullName evidence="11">DNA polymerase III subunit gamma/tau</fullName>
        <ecNumber evidence="11">2.7.7.7</ecNumber>
    </recommendedName>
</protein>
<dbReference type="GO" id="GO:0009360">
    <property type="term" value="C:DNA polymerase III complex"/>
    <property type="evidence" value="ECO:0007669"/>
    <property type="project" value="InterPro"/>
</dbReference>
<dbReference type="PANTHER" id="PTHR11669:SF0">
    <property type="entry name" value="PROTEIN STICHEL-LIKE 2"/>
    <property type="match status" value="1"/>
</dbReference>
<dbReference type="Gene3D" id="1.20.272.10">
    <property type="match status" value="1"/>
</dbReference>
<proteinExistence type="inferred from homology"/>
<dbReference type="NCBIfam" id="NF004046">
    <property type="entry name" value="PRK05563.1"/>
    <property type="match status" value="1"/>
</dbReference>
<keyword evidence="2 11" id="KW-0808">Transferase</keyword>
<evidence type="ECO:0000256" key="2">
    <source>
        <dbReference type="ARBA" id="ARBA00022679"/>
    </source>
</evidence>
<keyword evidence="5" id="KW-0479">Metal-binding</keyword>
<dbReference type="InterPro" id="IPR008921">
    <property type="entry name" value="DNA_pol3_clamp-load_cplx_C"/>
</dbReference>
<keyword evidence="8 11" id="KW-0067">ATP-binding</keyword>
<evidence type="ECO:0000256" key="1">
    <source>
        <dbReference type="ARBA" id="ARBA00006360"/>
    </source>
</evidence>
<dbReference type="CDD" id="cd00009">
    <property type="entry name" value="AAA"/>
    <property type="match status" value="1"/>
</dbReference>
<dbReference type="Gene3D" id="1.10.8.60">
    <property type="match status" value="1"/>
</dbReference>
<evidence type="ECO:0000256" key="12">
    <source>
        <dbReference type="SAM" id="MobiDB-lite"/>
    </source>
</evidence>
<evidence type="ECO:0000256" key="4">
    <source>
        <dbReference type="ARBA" id="ARBA00022705"/>
    </source>
</evidence>
<dbReference type="FunFam" id="3.40.50.300:FF:000014">
    <property type="entry name" value="DNA polymerase III subunit gamma/tau"/>
    <property type="match status" value="1"/>
</dbReference>
<dbReference type="PRINTS" id="PR00300">
    <property type="entry name" value="CLPPROTEASEA"/>
</dbReference>
<comment type="similarity">
    <text evidence="1 11">Belongs to the DnaX/STICHEL family.</text>
</comment>
<feature type="domain" description="AAA+ ATPase" evidence="13">
    <location>
        <begin position="50"/>
        <end position="193"/>
    </location>
</feature>
<keyword evidence="9 11" id="KW-0239">DNA-directed DNA polymerase</keyword>
<dbReference type="FunFam" id="1.10.8.60:FF:000013">
    <property type="entry name" value="DNA polymerase III subunit gamma/tau"/>
    <property type="match status" value="1"/>
</dbReference>
<evidence type="ECO:0000256" key="8">
    <source>
        <dbReference type="ARBA" id="ARBA00022840"/>
    </source>
</evidence>
<dbReference type="NCBIfam" id="NF004962">
    <property type="entry name" value="PRK06305.1"/>
    <property type="match status" value="1"/>
</dbReference>
<sequence>MLNSHSLFYRFTMSHYQVSARKYRPQRFQEVLGQDPIITTLKNAIQMGRLANAYLFCGSRGTGKTTLARLFAKALNCLTPSPEHEPCNQCASCREISTGHSLDVLEIDGASHRGIDDIRQINETVGYAAASGKYKIYIIDEVHMLTKEAFNALLKTLEEPPLNVKFFFATTEPHKVLPTILSRCQRFNLNRIPLEKIVEKLRHITQDMGIEAQEEALHIIAKRAEGGLRDAESLLDQVLVFHDGAMSTQSVASVLGIMPKEVLFDFDKAGKEGHLAAAFEIAHHIFTEGKDWQQFCETLVEHFRTLLLIKLSGKQAPFLALSDHERDRYELSAKLYSQEQCLNLLDYFVELQSQIRFAPSPRIALEAGLLHAMRSHQRLPIEVLVHRLGELEQAVAKNPTGPESFAPPPTTPQATTNQFTVPVAPKPMPVAQKPTPAVSISEDPSPSLQDLGIKATSAAQKPKEFIPKTEPIHEKLPAPIELGSRPTPEAQLISKQDQSAYDTRLQFAAVELGGKLQKKPFTKF</sequence>
<comment type="catalytic activity">
    <reaction evidence="10 11">
        <text>DNA(n) + a 2'-deoxyribonucleoside 5'-triphosphate = DNA(n+1) + diphosphate</text>
        <dbReference type="Rhea" id="RHEA:22508"/>
        <dbReference type="Rhea" id="RHEA-COMP:17339"/>
        <dbReference type="Rhea" id="RHEA-COMP:17340"/>
        <dbReference type="ChEBI" id="CHEBI:33019"/>
        <dbReference type="ChEBI" id="CHEBI:61560"/>
        <dbReference type="ChEBI" id="CHEBI:173112"/>
        <dbReference type="EC" id="2.7.7.7"/>
    </reaction>
</comment>
<evidence type="ECO:0000256" key="10">
    <source>
        <dbReference type="ARBA" id="ARBA00049244"/>
    </source>
</evidence>
<dbReference type="InterPro" id="IPR012763">
    <property type="entry name" value="DNA_pol_III_sug/sutau_N"/>
</dbReference>
<dbReference type="InterPro" id="IPR050238">
    <property type="entry name" value="DNA_Rep/Repair_Clamp_Loader"/>
</dbReference>
<dbReference type="Pfam" id="PF12169">
    <property type="entry name" value="DNA_pol3_gamma3"/>
    <property type="match status" value="1"/>
</dbReference>
<dbReference type="Pfam" id="PF13177">
    <property type="entry name" value="DNA_pol3_delta2"/>
    <property type="match status" value="1"/>
</dbReference>
<dbReference type="AlphaFoldDB" id="A0A0C1EA58"/>
<dbReference type="InterPro" id="IPR027417">
    <property type="entry name" value="P-loop_NTPase"/>
</dbReference>
<dbReference type="GO" id="GO:0003887">
    <property type="term" value="F:DNA-directed DNA polymerase activity"/>
    <property type="evidence" value="ECO:0007669"/>
    <property type="project" value="UniProtKB-KW"/>
</dbReference>
<comment type="subunit">
    <text evidence="11">DNA polymerase III contains a core (composed of alpha, epsilon and theta chains) that associates with a tau subunit. This core dimerizes to form the POLIII' complex. PolIII' associates with the gamma complex (composed of gamma, delta, delta', psi and chi chains) and with the beta chain to form the complete DNA polymerase III complex.</text>
</comment>
<dbReference type="GO" id="GO:0006261">
    <property type="term" value="P:DNA-templated DNA replication"/>
    <property type="evidence" value="ECO:0007669"/>
    <property type="project" value="TreeGrafter"/>
</dbReference>
<dbReference type="InterPro" id="IPR022754">
    <property type="entry name" value="DNA_pol_III_gamma-3"/>
</dbReference>
<dbReference type="Pfam" id="PF22608">
    <property type="entry name" value="DNAX_ATPase_lid"/>
    <property type="match status" value="1"/>
</dbReference>
<organism evidence="14 15">
    <name type="scientific">Parachlamydia acanthamoebae</name>
    <dbReference type="NCBI Taxonomy" id="83552"/>
    <lineage>
        <taxon>Bacteria</taxon>
        <taxon>Pseudomonadati</taxon>
        <taxon>Chlamydiota</taxon>
        <taxon>Chlamydiia</taxon>
        <taxon>Parachlamydiales</taxon>
        <taxon>Parachlamydiaceae</taxon>
        <taxon>Parachlamydia</taxon>
    </lineage>
</organism>
<accession>A0A0C1EA58</accession>
<evidence type="ECO:0000256" key="3">
    <source>
        <dbReference type="ARBA" id="ARBA00022695"/>
    </source>
</evidence>
<dbReference type="NCBIfam" id="TIGR02397">
    <property type="entry name" value="dnaX_nterm"/>
    <property type="match status" value="1"/>
</dbReference>
<gene>
    <name evidence="11 14" type="primary">dnaX</name>
    <name evidence="14" type="ORF">DB43_HC00280</name>
</gene>
<evidence type="ECO:0000256" key="9">
    <source>
        <dbReference type="ARBA" id="ARBA00022932"/>
    </source>
</evidence>
<dbReference type="CDD" id="cd18137">
    <property type="entry name" value="HLD_clamp_pol_III_gamma_tau"/>
    <property type="match status" value="1"/>
</dbReference>
<dbReference type="InterPro" id="IPR045085">
    <property type="entry name" value="HLD_clamp_pol_III_gamma_tau"/>
</dbReference>
<keyword evidence="4 11" id="KW-0235">DNA replication</keyword>
<name>A0A0C1EA58_9BACT</name>
<feature type="region of interest" description="Disordered" evidence="12">
    <location>
        <begin position="475"/>
        <end position="497"/>
    </location>
</feature>
<comment type="function">
    <text evidence="11">DNA polymerase III is a complex, multichain enzyme responsible for most of the replicative synthesis in bacteria. This DNA polymerase also exhibits 3' to 5' exonuclease activity.</text>
</comment>
<dbReference type="Proteomes" id="UP000031307">
    <property type="component" value="Unassembled WGS sequence"/>
</dbReference>
<evidence type="ECO:0000256" key="6">
    <source>
        <dbReference type="ARBA" id="ARBA00022741"/>
    </source>
</evidence>
<keyword evidence="3 11" id="KW-0548">Nucleotidyltransferase</keyword>
<dbReference type="PANTHER" id="PTHR11669">
    <property type="entry name" value="REPLICATION FACTOR C / DNA POLYMERASE III GAMMA-TAU SUBUNIT"/>
    <property type="match status" value="1"/>
</dbReference>
<evidence type="ECO:0000259" key="13">
    <source>
        <dbReference type="SMART" id="SM00382"/>
    </source>
</evidence>
<evidence type="ECO:0000313" key="14">
    <source>
        <dbReference type="EMBL" id="KIA76963.1"/>
    </source>
</evidence>
<dbReference type="InterPro" id="IPR003593">
    <property type="entry name" value="AAA+_ATPase"/>
</dbReference>
<dbReference type="EC" id="2.7.7.7" evidence="11"/>
<dbReference type="SUPFAM" id="SSF52540">
    <property type="entry name" value="P-loop containing nucleoside triphosphate hydrolases"/>
    <property type="match status" value="1"/>
</dbReference>
<evidence type="ECO:0000256" key="5">
    <source>
        <dbReference type="ARBA" id="ARBA00022723"/>
    </source>
</evidence>
<dbReference type="SUPFAM" id="SSF48019">
    <property type="entry name" value="post-AAA+ oligomerization domain-like"/>
    <property type="match status" value="1"/>
</dbReference>
<evidence type="ECO:0000256" key="7">
    <source>
        <dbReference type="ARBA" id="ARBA00022833"/>
    </source>
</evidence>
<dbReference type="InterPro" id="IPR001270">
    <property type="entry name" value="ClpA/B"/>
</dbReference>
<dbReference type="EMBL" id="JSAM01000098">
    <property type="protein sequence ID" value="KIA76963.1"/>
    <property type="molecule type" value="Genomic_DNA"/>
</dbReference>
<keyword evidence="6 11" id="KW-0547">Nucleotide-binding</keyword>
<dbReference type="GO" id="GO:0046872">
    <property type="term" value="F:metal ion binding"/>
    <property type="evidence" value="ECO:0007669"/>
    <property type="project" value="UniProtKB-KW"/>
</dbReference>
<dbReference type="PATRIC" id="fig|83552.4.peg.1917"/>
<reference evidence="14 15" key="1">
    <citation type="journal article" date="2014" name="Mol. Biol. Evol.">
        <title>Massive expansion of Ubiquitination-related gene families within the Chlamydiae.</title>
        <authorList>
            <person name="Domman D."/>
            <person name="Collingro A."/>
            <person name="Lagkouvardos I."/>
            <person name="Gehre L."/>
            <person name="Weinmaier T."/>
            <person name="Rattei T."/>
            <person name="Subtil A."/>
            <person name="Horn M."/>
        </authorList>
    </citation>
    <scope>NUCLEOTIDE SEQUENCE [LARGE SCALE GENOMIC DNA]</scope>
    <source>
        <strain evidence="14 15">OEW1</strain>
    </source>
</reference>
<evidence type="ECO:0000256" key="11">
    <source>
        <dbReference type="RuleBase" id="RU364063"/>
    </source>
</evidence>